<organism evidence="2">
    <name type="scientific">Oryza barthii</name>
    <dbReference type="NCBI Taxonomy" id="65489"/>
    <lineage>
        <taxon>Eukaryota</taxon>
        <taxon>Viridiplantae</taxon>
        <taxon>Streptophyta</taxon>
        <taxon>Embryophyta</taxon>
        <taxon>Tracheophyta</taxon>
        <taxon>Spermatophyta</taxon>
        <taxon>Magnoliopsida</taxon>
        <taxon>Liliopsida</taxon>
        <taxon>Poales</taxon>
        <taxon>Poaceae</taxon>
        <taxon>BOP clade</taxon>
        <taxon>Oryzoideae</taxon>
        <taxon>Oryzeae</taxon>
        <taxon>Oryzinae</taxon>
        <taxon>Oryza</taxon>
    </lineage>
</organism>
<dbReference type="Gramene" id="OBART02G21190.1">
    <property type="protein sequence ID" value="OBART02G21190.1"/>
    <property type="gene ID" value="OBART02G21190"/>
</dbReference>
<dbReference type="HOGENOM" id="CLU_1780260_0_0_1"/>
<evidence type="ECO:0000256" key="1">
    <source>
        <dbReference type="SAM" id="MobiDB-lite"/>
    </source>
</evidence>
<feature type="region of interest" description="Disordered" evidence="1">
    <location>
        <begin position="85"/>
        <end position="146"/>
    </location>
</feature>
<dbReference type="STRING" id="65489.A0A0D3F6M1"/>
<protein>
    <submittedName>
        <fullName evidence="2">Uncharacterized protein</fullName>
    </submittedName>
</protein>
<dbReference type="Proteomes" id="UP000026960">
    <property type="component" value="Chromosome 2"/>
</dbReference>
<feature type="compositionally biased region" description="Basic and acidic residues" evidence="1">
    <location>
        <begin position="99"/>
        <end position="116"/>
    </location>
</feature>
<dbReference type="EnsemblPlants" id="OBART02G21190.1">
    <property type="protein sequence ID" value="OBART02G21190.1"/>
    <property type="gene ID" value="OBART02G21190"/>
</dbReference>
<name>A0A0D3F6M1_9ORYZ</name>
<evidence type="ECO:0000313" key="2">
    <source>
        <dbReference type="EnsemblPlants" id="OBART02G21190.1"/>
    </source>
</evidence>
<keyword evidence="3" id="KW-1185">Reference proteome</keyword>
<dbReference type="PaxDb" id="65489-OBART02G21190.1"/>
<accession>A0A0D3F6M1</accession>
<reference evidence="2" key="1">
    <citation type="journal article" date="2009" name="Rice">
        <title>De Novo Next Generation Sequencing of Plant Genomes.</title>
        <authorList>
            <person name="Rounsley S."/>
            <person name="Marri P.R."/>
            <person name="Yu Y."/>
            <person name="He R."/>
            <person name="Sisneros N."/>
            <person name="Goicoechea J.L."/>
            <person name="Lee S.J."/>
            <person name="Angelova A."/>
            <person name="Kudrna D."/>
            <person name="Luo M."/>
            <person name="Affourtit J."/>
            <person name="Desany B."/>
            <person name="Knight J."/>
            <person name="Niazi F."/>
            <person name="Egholm M."/>
            <person name="Wing R.A."/>
        </authorList>
    </citation>
    <scope>NUCLEOTIDE SEQUENCE [LARGE SCALE GENOMIC DNA]</scope>
    <source>
        <strain evidence="2">cv. IRGC 105608</strain>
    </source>
</reference>
<dbReference type="AlphaFoldDB" id="A0A0D3F6M1"/>
<proteinExistence type="predicted"/>
<sequence length="146" mass="15621">MPPFWAESENAIFTAILCKQIDLASEPWSKISSGARLVILTDVATGGSGVVGRSCGRGGHTGAVGKAVARDEVQGRPAVGKVLQRERQGRPVMGISRGRRSEWGSRGKGGGEECRHPCRWPCRGARDWDGPPPSSRVEGEQIGEEE</sequence>
<reference evidence="2" key="2">
    <citation type="submission" date="2015-03" db="UniProtKB">
        <authorList>
            <consortium name="EnsemblPlants"/>
        </authorList>
    </citation>
    <scope>IDENTIFICATION</scope>
</reference>
<evidence type="ECO:0000313" key="3">
    <source>
        <dbReference type="Proteomes" id="UP000026960"/>
    </source>
</evidence>